<proteinExistence type="predicted"/>
<dbReference type="Proteomes" id="UP001152795">
    <property type="component" value="Unassembled WGS sequence"/>
</dbReference>
<keyword evidence="2" id="KW-1185">Reference proteome</keyword>
<evidence type="ECO:0000313" key="1">
    <source>
        <dbReference type="EMBL" id="CAB3987204.1"/>
    </source>
</evidence>
<evidence type="ECO:0000313" key="2">
    <source>
        <dbReference type="Proteomes" id="UP001152795"/>
    </source>
</evidence>
<gene>
    <name evidence="1" type="ORF">PACLA_8A052407</name>
</gene>
<dbReference type="AlphaFoldDB" id="A0A7D9HNV9"/>
<name>A0A7D9HNV9_PARCT</name>
<protein>
    <submittedName>
        <fullName evidence="1">Uncharacterized protein</fullName>
    </submittedName>
</protein>
<accession>A0A7D9HNV9</accession>
<organism evidence="1 2">
    <name type="scientific">Paramuricea clavata</name>
    <name type="common">Red gorgonian</name>
    <name type="synonym">Violescent sea-whip</name>
    <dbReference type="NCBI Taxonomy" id="317549"/>
    <lineage>
        <taxon>Eukaryota</taxon>
        <taxon>Metazoa</taxon>
        <taxon>Cnidaria</taxon>
        <taxon>Anthozoa</taxon>
        <taxon>Octocorallia</taxon>
        <taxon>Malacalcyonacea</taxon>
        <taxon>Plexauridae</taxon>
        <taxon>Paramuricea</taxon>
    </lineage>
</organism>
<dbReference type="EMBL" id="CACRXK020001135">
    <property type="protein sequence ID" value="CAB3987204.1"/>
    <property type="molecule type" value="Genomic_DNA"/>
</dbReference>
<feature type="non-terminal residue" evidence="1">
    <location>
        <position position="1"/>
    </location>
</feature>
<reference evidence="1" key="1">
    <citation type="submission" date="2020-04" db="EMBL/GenBank/DDBJ databases">
        <authorList>
            <person name="Alioto T."/>
            <person name="Alioto T."/>
            <person name="Gomez Garrido J."/>
        </authorList>
    </citation>
    <scope>NUCLEOTIDE SEQUENCE</scope>
    <source>
        <strain evidence="1">A484AB</strain>
    </source>
</reference>
<comment type="caution">
    <text evidence="1">The sequence shown here is derived from an EMBL/GenBank/DDBJ whole genome shotgun (WGS) entry which is preliminary data.</text>
</comment>
<sequence length="155" mass="18023">SSLHDVSIYSLLKAWNPGNFRKFIDHLLEIIVNRISDPLRKISSTGGNNYTSTLQFSFYIVNKASLRVASYIEFQSEFYLNEFRIRSRGGEHKATYTAEMFSASSKKHLRWERNGSKLSHMFFVAWQQACHFSRNAGRIPQNMLLSYSPNIRFLS</sequence>